<dbReference type="VEuPathDB" id="FungiDB:SPPG_00946"/>
<sequence>MDYPLFLTPIPPILTYVERSLSFRVGADGDLRSRTRVLRTISCGYSTSFNALGIRFIQQGIISDGDRLSKSESMLAQEKQMAVPDSDKLSPNDKMLEAFERWATNGFMGLAHVRDPAELVYRLREWLSGACNCPPPTEGTVNEWLWQMGRRFPTFGSWLMEKLKSNILRGPFNSSVVPSSASPSSAAPTADPPTPQPAPISQLASSSYNNSASAHCTSQTFSAPSQSCGSLENSYGSPAPTENWSTITGSSPSPLPTSTGPSTIAERYPPYPSRLQSMIGTVPLSSPTSLGECHATGCLGYYSPTHFCLHKRQNSTHCLVPPEWTTYGYDIEAAFEKTINLHRELEEIIATPSMTIGSILKEESKVIQALCLWEEAKAVGGKSKILRLKRRKL</sequence>
<organism evidence="2 3">
    <name type="scientific">Spizellomyces punctatus (strain DAOM BR117)</name>
    <dbReference type="NCBI Taxonomy" id="645134"/>
    <lineage>
        <taxon>Eukaryota</taxon>
        <taxon>Fungi</taxon>
        <taxon>Fungi incertae sedis</taxon>
        <taxon>Chytridiomycota</taxon>
        <taxon>Chytridiomycota incertae sedis</taxon>
        <taxon>Chytridiomycetes</taxon>
        <taxon>Spizellomycetales</taxon>
        <taxon>Spizellomycetaceae</taxon>
        <taxon>Spizellomyces</taxon>
    </lineage>
</organism>
<evidence type="ECO:0000256" key="1">
    <source>
        <dbReference type="SAM" id="MobiDB-lite"/>
    </source>
</evidence>
<dbReference type="AlphaFoldDB" id="A0A0L0HQW5"/>
<dbReference type="InParanoid" id="A0A0L0HQW5"/>
<dbReference type="EMBL" id="KQ257451">
    <property type="protein sequence ID" value="KND03463.1"/>
    <property type="molecule type" value="Genomic_DNA"/>
</dbReference>
<dbReference type="GeneID" id="27684644"/>
<dbReference type="Proteomes" id="UP000053201">
    <property type="component" value="Unassembled WGS sequence"/>
</dbReference>
<feature type="compositionally biased region" description="Low complexity" evidence="1">
    <location>
        <begin position="245"/>
        <end position="264"/>
    </location>
</feature>
<reference evidence="2 3" key="1">
    <citation type="submission" date="2009-08" db="EMBL/GenBank/DDBJ databases">
        <title>The Genome Sequence of Spizellomyces punctatus strain DAOM BR117.</title>
        <authorList>
            <consortium name="The Broad Institute Genome Sequencing Platform"/>
            <person name="Russ C."/>
            <person name="Cuomo C."/>
            <person name="Shea T."/>
            <person name="Young S.K."/>
            <person name="Zeng Q."/>
            <person name="Koehrsen M."/>
            <person name="Haas B."/>
            <person name="Borodovsky M."/>
            <person name="Guigo R."/>
            <person name="Alvarado L."/>
            <person name="Berlin A."/>
            <person name="Bochicchio J."/>
            <person name="Borenstein D."/>
            <person name="Chapman S."/>
            <person name="Chen Z."/>
            <person name="Engels R."/>
            <person name="Freedman E."/>
            <person name="Gellesch M."/>
            <person name="Goldberg J."/>
            <person name="Griggs A."/>
            <person name="Gujja S."/>
            <person name="Heiman D."/>
            <person name="Hepburn T."/>
            <person name="Howarth C."/>
            <person name="Jen D."/>
            <person name="Larson L."/>
            <person name="Lewis B."/>
            <person name="Mehta T."/>
            <person name="Park D."/>
            <person name="Pearson M."/>
            <person name="Roberts A."/>
            <person name="Saif S."/>
            <person name="Shenoy N."/>
            <person name="Sisk P."/>
            <person name="Stolte C."/>
            <person name="Sykes S."/>
            <person name="Thomson T."/>
            <person name="Walk T."/>
            <person name="White J."/>
            <person name="Yandava C."/>
            <person name="Burger G."/>
            <person name="Gray M.W."/>
            <person name="Holland P.W.H."/>
            <person name="King N."/>
            <person name="Lang F.B.F."/>
            <person name="Roger A.J."/>
            <person name="Ruiz-Trillo I."/>
            <person name="Lander E."/>
            <person name="Nusbaum C."/>
        </authorList>
    </citation>
    <scope>NUCLEOTIDE SEQUENCE [LARGE SCALE GENOMIC DNA]</scope>
    <source>
        <strain evidence="2 3">DAOM BR117</strain>
    </source>
</reference>
<evidence type="ECO:0000313" key="3">
    <source>
        <dbReference type="Proteomes" id="UP000053201"/>
    </source>
</evidence>
<proteinExistence type="predicted"/>
<feature type="region of interest" description="Disordered" evidence="1">
    <location>
        <begin position="175"/>
        <end position="204"/>
    </location>
</feature>
<evidence type="ECO:0000313" key="2">
    <source>
        <dbReference type="EMBL" id="KND03463.1"/>
    </source>
</evidence>
<protein>
    <submittedName>
        <fullName evidence="2">Uncharacterized protein</fullName>
    </submittedName>
</protein>
<dbReference type="RefSeq" id="XP_016611502.1">
    <property type="nucleotide sequence ID" value="XM_016749273.1"/>
</dbReference>
<dbReference type="OrthoDB" id="2132849at2759"/>
<accession>A0A0L0HQW5</accession>
<feature type="region of interest" description="Disordered" evidence="1">
    <location>
        <begin position="231"/>
        <end position="270"/>
    </location>
</feature>
<feature type="compositionally biased region" description="Polar residues" evidence="1">
    <location>
        <begin position="231"/>
        <end position="244"/>
    </location>
</feature>
<feature type="compositionally biased region" description="Low complexity" evidence="1">
    <location>
        <begin position="175"/>
        <end position="189"/>
    </location>
</feature>
<keyword evidence="3" id="KW-1185">Reference proteome</keyword>
<name>A0A0L0HQW5_SPIPD</name>
<gene>
    <name evidence="2" type="ORF">SPPG_00946</name>
</gene>